<name>F0BB79_9XANT</name>
<dbReference type="Proteomes" id="UP000003299">
    <property type="component" value="Unassembled WGS sequence"/>
</dbReference>
<dbReference type="EMBL" id="AEQV01000034">
    <property type="protein sequence ID" value="EGD10328.1"/>
    <property type="molecule type" value="Genomic_DNA"/>
</dbReference>
<protein>
    <submittedName>
        <fullName evidence="1">Uncharacterized protein</fullName>
    </submittedName>
</protein>
<comment type="caution">
    <text evidence="1">The sequence shown here is derived from an EMBL/GenBank/DDBJ whole genome shotgun (WGS) entry which is preliminary data.</text>
</comment>
<proteinExistence type="predicted"/>
<organism evidence="1 2">
    <name type="scientific">Xanthomonas vesicatoria ATCC 35937</name>
    <dbReference type="NCBI Taxonomy" id="925775"/>
    <lineage>
        <taxon>Bacteria</taxon>
        <taxon>Pseudomonadati</taxon>
        <taxon>Pseudomonadota</taxon>
        <taxon>Gammaproteobacteria</taxon>
        <taxon>Lysobacterales</taxon>
        <taxon>Lysobacteraceae</taxon>
        <taxon>Xanthomonas</taxon>
    </lineage>
</organism>
<accession>F0BB79</accession>
<dbReference type="AlphaFoldDB" id="F0BB79"/>
<gene>
    <name evidence="1" type="ORF">XVE_1348</name>
</gene>
<sequence length="37" mass="3774">MPINADVAFAAASASVPWSAAAARCAQVDSMQLKVPQ</sequence>
<reference evidence="1 2" key="1">
    <citation type="journal article" date="2011" name="BMC Genomics">
        <title>Comparative genomics reveals diversity among xanthomonads infecting tomato and pepper.</title>
        <authorList>
            <person name="Potnis N."/>
            <person name="Krasileva K."/>
            <person name="Chow V."/>
            <person name="Almeida N.F."/>
            <person name="Patil P.B."/>
            <person name="Ryan R.P."/>
            <person name="Sharlach M."/>
            <person name="Behlau F."/>
            <person name="Dow J.M."/>
            <person name="Momol M.T."/>
            <person name="White F.F."/>
            <person name="Preston J.F."/>
            <person name="Vinatzer B.A."/>
            <person name="Koebnik R."/>
            <person name="Setubal J.C."/>
            <person name="Norman D.J."/>
            <person name="Staskawicz B.J."/>
            <person name="Jones J.B."/>
        </authorList>
    </citation>
    <scope>NUCLEOTIDE SEQUENCE [LARGE SCALE GENOMIC DNA]</scope>
    <source>
        <strain evidence="1 2">ATCC 35937</strain>
    </source>
</reference>
<evidence type="ECO:0000313" key="2">
    <source>
        <dbReference type="Proteomes" id="UP000003299"/>
    </source>
</evidence>
<evidence type="ECO:0000313" key="1">
    <source>
        <dbReference type="EMBL" id="EGD10328.1"/>
    </source>
</evidence>